<protein>
    <submittedName>
        <fullName evidence="1">Uncharacterized protein</fullName>
    </submittedName>
</protein>
<reference evidence="1 2" key="1">
    <citation type="submission" date="2017-10" db="EMBL/GenBank/DDBJ databases">
        <title>Genomics of the genus Arcobacter.</title>
        <authorList>
            <person name="Perez-Cataluna A."/>
            <person name="Figueras M.J."/>
        </authorList>
    </citation>
    <scope>NUCLEOTIDE SEQUENCE [LARGE SCALE GENOMIC DNA]</scope>
    <source>
        <strain evidence="1 2">CECT 8441</strain>
    </source>
</reference>
<name>A0A4Q1APY1_9BACT</name>
<dbReference type="RefSeq" id="WP_129086798.1">
    <property type="nucleotide sequence ID" value="NZ_CP053836.1"/>
</dbReference>
<dbReference type="AlphaFoldDB" id="A0A4Q1APY1"/>
<organism evidence="1 2">
    <name type="scientific">Halarcobacter ebronensis</name>
    <dbReference type="NCBI Taxonomy" id="1462615"/>
    <lineage>
        <taxon>Bacteria</taxon>
        <taxon>Pseudomonadati</taxon>
        <taxon>Campylobacterota</taxon>
        <taxon>Epsilonproteobacteria</taxon>
        <taxon>Campylobacterales</taxon>
        <taxon>Arcobacteraceae</taxon>
        <taxon>Halarcobacter</taxon>
    </lineage>
</organism>
<keyword evidence="2" id="KW-1185">Reference proteome</keyword>
<dbReference type="Proteomes" id="UP000289758">
    <property type="component" value="Unassembled WGS sequence"/>
</dbReference>
<dbReference type="EMBL" id="PDKK01000003">
    <property type="protein sequence ID" value="RXK06915.1"/>
    <property type="molecule type" value="Genomic_DNA"/>
</dbReference>
<comment type="caution">
    <text evidence="1">The sequence shown here is derived from an EMBL/GenBank/DDBJ whole genome shotgun (WGS) entry which is preliminary data.</text>
</comment>
<proteinExistence type="predicted"/>
<accession>A0A4Q1APY1</accession>
<gene>
    <name evidence="1" type="ORF">CRV07_05665</name>
</gene>
<evidence type="ECO:0000313" key="1">
    <source>
        <dbReference type="EMBL" id="RXK06915.1"/>
    </source>
</evidence>
<dbReference type="OrthoDB" id="5348803at2"/>
<sequence>MLKLSGIVFLLLFSQVFAIEVTVVNKDVDYKELLTKEILTKTDVDSVKKLCEPIPYSELITNKYLAKRYMKKGTVICDRDIEEYEKKSVLFNFGTIQIEKYGKIIFENDEYIKIKDNDGNVEKIYKDGRIE</sequence>
<evidence type="ECO:0000313" key="2">
    <source>
        <dbReference type="Proteomes" id="UP000289758"/>
    </source>
</evidence>